<dbReference type="InterPro" id="IPR007712">
    <property type="entry name" value="RelE/ParE_toxin"/>
</dbReference>
<dbReference type="InterPro" id="IPR004386">
    <property type="entry name" value="Toxin_YafQ-like"/>
</dbReference>
<sequence>MIIRRHRQFIKNYKKRILPHPNLDKKFEEKFNLFIADSKNPKLKDHKLFGSFKGLRAFSVTGNVRVVYRIVEDVIELYDIGSHNQVY</sequence>
<accession>A0A0G0K9P3</accession>
<dbReference type="NCBIfam" id="TIGR02385">
    <property type="entry name" value="RelE_StbE"/>
    <property type="match status" value="1"/>
</dbReference>
<dbReference type="InterPro" id="IPR035093">
    <property type="entry name" value="RelE/ParE_toxin_dom_sf"/>
</dbReference>
<dbReference type="Proteomes" id="UP000034471">
    <property type="component" value="Unassembled WGS sequence"/>
</dbReference>
<dbReference type="Gene3D" id="3.30.2310.20">
    <property type="entry name" value="RelE-like"/>
    <property type="match status" value="1"/>
</dbReference>
<name>A0A0G0K9P3_9BACT</name>
<evidence type="ECO:0000256" key="1">
    <source>
        <dbReference type="ARBA" id="ARBA00022649"/>
    </source>
</evidence>
<evidence type="ECO:0000313" key="2">
    <source>
        <dbReference type="EMBL" id="KKQ37311.1"/>
    </source>
</evidence>
<dbReference type="STRING" id="1618481.US54_C0038G0011"/>
<protein>
    <submittedName>
        <fullName evidence="2">Plasmid stabilization system</fullName>
    </submittedName>
</protein>
<reference evidence="2 3" key="1">
    <citation type="journal article" date="2015" name="Nature">
        <title>rRNA introns, odd ribosomes, and small enigmatic genomes across a large radiation of phyla.</title>
        <authorList>
            <person name="Brown C.T."/>
            <person name="Hug L.A."/>
            <person name="Thomas B.C."/>
            <person name="Sharon I."/>
            <person name="Castelle C.J."/>
            <person name="Singh A."/>
            <person name="Wilkins M.J."/>
            <person name="Williams K.H."/>
            <person name="Banfield J.F."/>
        </authorList>
    </citation>
    <scope>NUCLEOTIDE SEQUENCE [LARGE SCALE GENOMIC DNA]</scope>
</reference>
<dbReference type="SUPFAM" id="SSF143011">
    <property type="entry name" value="RelE-like"/>
    <property type="match status" value="1"/>
</dbReference>
<dbReference type="Pfam" id="PF15738">
    <property type="entry name" value="YafQ_toxin"/>
    <property type="match status" value="1"/>
</dbReference>
<keyword evidence="1" id="KW-1277">Toxin-antitoxin system</keyword>
<organism evidence="2 3">
    <name type="scientific">Candidatus Roizmanbacteria bacterium GW2011_GWA2_37_7</name>
    <dbReference type="NCBI Taxonomy" id="1618481"/>
    <lineage>
        <taxon>Bacteria</taxon>
        <taxon>Candidatus Roizmaniibacteriota</taxon>
    </lineage>
</organism>
<gene>
    <name evidence="2" type="ORF">US54_C0038G0011</name>
</gene>
<comment type="caution">
    <text evidence="2">The sequence shown here is derived from an EMBL/GenBank/DDBJ whole genome shotgun (WGS) entry which is preliminary data.</text>
</comment>
<evidence type="ECO:0000313" key="3">
    <source>
        <dbReference type="Proteomes" id="UP000034471"/>
    </source>
</evidence>
<dbReference type="AlphaFoldDB" id="A0A0G0K9P3"/>
<proteinExistence type="predicted"/>
<dbReference type="EMBL" id="LBTJ01000038">
    <property type="protein sequence ID" value="KKQ37311.1"/>
    <property type="molecule type" value="Genomic_DNA"/>
</dbReference>